<feature type="transmembrane region" description="Helical" evidence="1">
    <location>
        <begin position="27"/>
        <end position="45"/>
    </location>
</feature>
<evidence type="ECO:0000256" key="1">
    <source>
        <dbReference type="SAM" id="Phobius"/>
    </source>
</evidence>
<name>A0A8S5LKJ5_9CAUD</name>
<proteinExistence type="predicted"/>
<keyword evidence="1" id="KW-1133">Transmembrane helix</keyword>
<keyword evidence="1" id="KW-0472">Membrane</keyword>
<reference evidence="2" key="1">
    <citation type="journal article" date="2021" name="Proc. Natl. Acad. Sci. U.S.A.">
        <title>A Catalog of Tens of Thousands of Viruses from Human Metagenomes Reveals Hidden Associations with Chronic Diseases.</title>
        <authorList>
            <person name="Tisza M.J."/>
            <person name="Buck C.B."/>
        </authorList>
    </citation>
    <scope>NUCLEOTIDE SEQUENCE</scope>
    <source>
        <strain evidence="2">CtXbO14</strain>
    </source>
</reference>
<accession>A0A8S5LKJ5</accession>
<protein>
    <submittedName>
        <fullName evidence="2">Uncharacterized protein</fullName>
    </submittedName>
</protein>
<dbReference type="EMBL" id="BK015866">
    <property type="protein sequence ID" value="DAD70494.1"/>
    <property type="molecule type" value="Genomic_DNA"/>
</dbReference>
<evidence type="ECO:0000313" key="2">
    <source>
        <dbReference type="EMBL" id="DAD70494.1"/>
    </source>
</evidence>
<sequence length="132" mass="14764">MSDKESIATKIIEAGGSLSVKSALNPMLWLCVMIDVPCFILIGILNPPPTWLIVLTLAPVCVALFGFLFLLFVDRDKLQSEEYQLKKRSMEMFQQKGDSEPTLITSESMLELEAPDELSENKLITDKNNSAR</sequence>
<keyword evidence="1" id="KW-0812">Transmembrane</keyword>
<organism evidence="2">
    <name type="scientific">Siphoviridae sp. ctXbO14</name>
    <dbReference type="NCBI Taxonomy" id="2827579"/>
    <lineage>
        <taxon>Viruses</taxon>
        <taxon>Duplodnaviria</taxon>
        <taxon>Heunggongvirae</taxon>
        <taxon>Uroviricota</taxon>
        <taxon>Caudoviricetes</taxon>
    </lineage>
</organism>
<feature type="transmembrane region" description="Helical" evidence="1">
    <location>
        <begin position="51"/>
        <end position="73"/>
    </location>
</feature>